<keyword evidence="1" id="KW-1133">Transmembrane helix</keyword>
<dbReference type="EMBL" id="KC544826">
    <property type="protein sequence ID" value="AGN32888.1"/>
    <property type="molecule type" value="Genomic_DNA"/>
</dbReference>
<reference evidence="2" key="1">
    <citation type="submission" date="2013-01" db="EMBL/GenBank/DDBJ databases">
        <title>Unveiling the Trypanosoma rangeli genome, the neglected and avirulent trypanosome of mammals.</title>
        <authorList>
            <person name="Stoco P.H."/>
            <person name="Wagner G."/>
            <person name="Gerber A."/>
            <person name="Zaha A."/>
            <person name="Monteiro K.M."/>
            <person name="Thompson C."/>
            <person name="Bartholomeu D.C."/>
            <person name="Bahia D."/>
            <person name="Loreto E."/>
            <person name="Prestes E.B."/>
            <person name="De Moraes M.H."/>
            <person name="Lueckemeyer D.D."/>
            <person name="Lima F.M."/>
            <person name="Vallejo G.A."/>
            <person name="Silveira Filho J.F."/>
            <person name="Tyler K.M."/>
            <person name="Almeida L.G."/>
            <person name="Steindel M."/>
            <person name="Ortiz M.F.D.E."/>
            <person name="Siervo M.A."/>
            <person name="Cunha O.L.D.E."/>
            <person name="Neto R."/>
            <person name="Rodrigues-Luiz G."/>
            <person name="Teixeira S.M."/>
            <person name="Silva R."/>
            <person name="Murta S.M."/>
            <person name="Sincero T.C."/>
            <person name="Mendes T.A."/>
            <person name="Urmenyi T.P."/>
            <person name="Da Rocha W.D."/>
            <person name="Vasconcellos A.T."/>
            <person name="Grisard E.C."/>
        </authorList>
    </citation>
    <scope>NUCLEOTIDE SEQUENCE</scope>
</reference>
<sequence>MSFRSVIRYFGLILILLPFIAAGFQFISNPAVSAVLLAKSSFPKMLKMAGVEYRLSASDYTVLTQAFGALLLAFSLFILLGVGRCFFALLLVISTLVLTVAFHVNLDNPMKITNSDLFQLMKNVSIVGALLFVAGSGQRSHRYSRAYKEAEIEKKKR</sequence>
<evidence type="ECO:0000313" key="2">
    <source>
        <dbReference type="EMBL" id="AGN32888.1"/>
    </source>
</evidence>
<organism evidence="2">
    <name type="scientific">Trypanosoma rangeli</name>
    <dbReference type="NCBI Taxonomy" id="5698"/>
    <lineage>
        <taxon>Eukaryota</taxon>
        <taxon>Discoba</taxon>
        <taxon>Euglenozoa</taxon>
        <taxon>Kinetoplastea</taxon>
        <taxon>Metakinetoplastina</taxon>
        <taxon>Trypanosomatida</taxon>
        <taxon>Trypanosomatidae</taxon>
        <taxon>Trypanosoma</taxon>
        <taxon>Herpetosoma</taxon>
    </lineage>
</organism>
<evidence type="ECO:0008006" key="3">
    <source>
        <dbReference type="Google" id="ProtNLM"/>
    </source>
</evidence>
<proteinExistence type="predicted"/>
<protein>
    <recommendedName>
        <fullName evidence="3">DoxX</fullName>
    </recommendedName>
</protein>
<name>R9TK47_TRYRA</name>
<evidence type="ECO:0000256" key="1">
    <source>
        <dbReference type="SAM" id="Phobius"/>
    </source>
</evidence>
<feature type="transmembrane region" description="Helical" evidence="1">
    <location>
        <begin position="117"/>
        <end position="135"/>
    </location>
</feature>
<feature type="transmembrane region" description="Helical" evidence="1">
    <location>
        <begin position="62"/>
        <end position="80"/>
    </location>
</feature>
<keyword evidence="1" id="KW-0812">Transmembrane</keyword>
<dbReference type="AlphaFoldDB" id="R9TK47"/>
<accession>R9TK47</accession>
<feature type="transmembrane region" description="Helical" evidence="1">
    <location>
        <begin position="87"/>
        <end position="105"/>
    </location>
</feature>
<keyword evidence="1" id="KW-0472">Membrane</keyword>